<feature type="compositionally biased region" description="Basic residues" evidence="7">
    <location>
        <begin position="1"/>
        <end position="11"/>
    </location>
</feature>
<keyword evidence="6" id="KW-0408">Iron</keyword>
<dbReference type="Gene3D" id="1.10.3210.10">
    <property type="entry name" value="Hypothetical protein af1432"/>
    <property type="match status" value="1"/>
</dbReference>
<reference evidence="8 9" key="2">
    <citation type="submission" date="2018-03" db="EMBL/GenBank/DDBJ databases">
        <title>The ancient ancestry and fast evolution of plastids.</title>
        <authorList>
            <person name="Moore K.R."/>
            <person name="Magnabosco C."/>
            <person name="Momper L."/>
            <person name="Gold D.A."/>
            <person name="Bosak T."/>
            <person name="Fournier G.P."/>
        </authorList>
    </citation>
    <scope>NUCLEOTIDE SEQUENCE [LARGE SCALE GENOMIC DNA]</scope>
    <source>
        <strain evidence="8 9">CCALA 015</strain>
    </source>
</reference>
<comment type="caution">
    <text evidence="8">The sequence shown here is derived from an EMBL/GenBank/DDBJ whole genome shotgun (WGS) entry which is preliminary data.</text>
</comment>
<comment type="subcellular location">
    <subcellularLocation>
        <location evidence="2">Cytoplasm</location>
    </subcellularLocation>
</comment>
<feature type="compositionally biased region" description="Basic residues" evidence="7">
    <location>
        <begin position="29"/>
        <end position="40"/>
    </location>
</feature>
<evidence type="ECO:0000256" key="6">
    <source>
        <dbReference type="ARBA" id="ARBA00023004"/>
    </source>
</evidence>
<accession>A0ABX5F5K6</accession>
<evidence type="ECO:0000256" key="2">
    <source>
        <dbReference type="ARBA" id="ARBA00004496"/>
    </source>
</evidence>
<comment type="cofactor">
    <cofactor evidence="1">
        <name>Fe cation</name>
        <dbReference type="ChEBI" id="CHEBI:24875"/>
    </cofactor>
</comment>
<evidence type="ECO:0000256" key="7">
    <source>
        <dbReference type="SAM" id="MobiDB-lite"/>
    </source>
</evidence>
<evidence type="ECO:0000313" key="9">
    <source>
        <dbReference type="Proteomes" id="UP000238218"/>
    </source>
</evidence>
<feature type="compositionally biased region" description="Gly residues" evidence="7">
    <location>
        <begin position="12"/>
        <end position="26"/>
    </location>
</feature>
<protein>
    <recommendedName>
        <fullName evidence="10">Inositol oxygenase</fullName>
    </recommendedName>
</protein>
<dbReference type="SUPFAM" id="SSF109604">
    <property type="entry name" value="HD-domain/PDEase-like"/>
    <property type="match status" value="1"/>
</dbReference>
<sequence length="405" mass="44822">MAGCGHRHRRGAGGGLERLGTAGGGPQRQPRRRAAGHRPGRGGGGPACPPRCGGRPPSACLGHEHLPRRPHRPSRGLRPWAARWRPAVSGPAAARPAGHQPQHPPDRGARELCARRGPRAPIGWPQPSATDALRFSPSLLPSHVLPGHLLPSHLVPRLKGRARRGLEKGLAAAGLGLVKLDPPDSPAHRAAERQRTLQRQILDRHDQQTIADVEALNDRYRSPVLGSLRPMDLFRMLGECLDPTDNRLGCASQLTHSLQVIEAMVGDGVLDDDLLLLAFLHDLGKLLLLTGEDPANVVGTNAILTPRARTGLDQHICQWNHCEFGYLRFRSFLPPHLSWTIRYHGLKDTNPIDYMDASDEQHFNGIMKRFRHYDTASKSIDIRPETRLDDYRDFIESRLPDRILF</sequence>
<dbReference type="Proteomes" id="UP000238218">
    <property type="component" value="Unassembled WGS sequence"/>
</dbReference>
<organism evidence="8 9">
    <name type="scientific">Aphanothece cf. minutissima CCALA 015</name>
    <dbReference type="NCBI Taxonomy" id="2107695"/>
    <lineage>
        <taxon>Bacteria</taxon>
        <taxon>Bacillati</taxon>
        <taxon>Cyanobacteriota</taxon>
        <taxon>Cyanophyceae</taxon>
        <taxon>Oscillatoriophycideae</taxon>
        <taxon>Chroococcales</taxon>
        <taxon>Aphanothecaceae</taxon>
        <taxon>Aphanothece</taxon>
    </lineage>
</organism>
<dbReference type="InterPro" id="IPR007828">
    <property type="entry name" value="Inositol_oxygenase"/>
</dbReference>
<evidence type="ECO:0000256" key="4">
    <source>
        <dbReference type="ARBA" id="ARBA00022723"/>
    </source>
</evidence>
<gene>
    <name evidence="8" type="ORF">C7B81_13490</name>
</gene>
<dbReference type="EMBL" id="PVWP01000009">
    <property type="protein sequence ID" value="PSB36575.1"/>
    <property type="molecule type" value="Genomic_DNA"/>
</dbReference>
<evidence type="ECO:0000256" key="3">
    <source>
        <dbReference type="ARBA" id="ARBA00022490"/>
    </source>
</evidence>
<evidence type="ECO:0000313" key="8">
    <source>
        <dbReference type="EMBL" id="PSB36575.1"/>
    </source>
</evidence>
<proteinExistence type="predicted"/>
<keyword evidence="3" id="KW-0963">Cytoplasm</keyword>
<evidence type="ECO:0000256" key="1">
    <source>
        <dbReference type="ARBA" id="ARBA00001962"/>
    </source>
</evidence>
<name>A0ABX5F5K6_9CHRO</name>
<feature type="region of interest" description="Disordered" evidence="7">
    <location>
        <begin position="1"/>
        <end position="111"/>
    </location>
</feature>
<keyword evidence="5" id="KW-0560">Oxidoreductase</keyword>
<keyword evidence="4" id="KW-0479">Metal-binding</keyword>
<evidence type="ECO:0008006" key="10">
    <source>
        <dbReference type="Google" id="ProtNLM"/>
    </source>
</evidence>
<dbReference type="Pfam" id="PF05153">
    <property type="entry name" value="MIOX"/>
    <property type="match status" value="1"/>
</dbReference>
<keyword evidence="9" id="KW-1185">Reference proteome</keyword>
<reference evidence="8 9" key="1">
    <citation type="submission" date="2018-02" db="EMBL/GenBank/DDBJ databases">
        <authorList>
            <person name="Moore K."/>
            <person name="Momper L."/>
        </authorList>
    </citation>
    <scope>NUCLEOTIDE SEQUENCE [LARGE SCALE GENOMIC DNA]</scope>
    <source>
        <strain evidence="8 9">CCALA 015</strain>
    </source>
</reference>
<evidence type="ECO:0000256" key="5">
    <source>
        <dbReference type="ARBA" id="ARBA00023002"/>
    </source>
</evidence>